<evidence type="ECO:0000256" key="1">
    <source>
        <dbReference type="SAM" id="SignalP"/>
    </source>
</evidence>
<evidence type="ECO:0000313" key="2">
    <source>
        <dbReference type="EMBL" id="GAA0876350.1"/>
    </source>
</evidence>
<dbReference type="EMBL" id="BAAAFH010000022">
    <property type="protein sequence ID" value="GAA0876350.1"/>
    <property type="molecule type" value="Genomic_DNA"/>
</dbReference>
<proteinExistence type="predicted"/>
<organism evidence="2 3">
    <name type="scientific">Wandonia haliotis</name>
    <dbReference type="NCBI Taxonomy" id="574963"/>
    <lineage>
        <taxon>Bacteria</taxon>
        <taxon>Pseudomonadati</taxon>
        <taxon>Bacteroidota</taxon>
        <taxon>Flavobacteriia</taxon>
        <taxon>Flavobacteriales</taxon>
        <taxon>Crocinitomicaceae</taxon>
        <taxon>Wandonia</taxon>
    </lineage>
</organism>
<feature type="signal peptide" evidence="1">
    <location>
        <begin position="1"/>
        <end position="19"/>
    </location>
</feature>
<protein>
    <submittedName>
        <fullName evidence="2">Uncharacterized protein</fullName>
    </submittedName>
</protein>
<evidence type="ECO:0000313" key="3">
    <source>
        <dbReference type="Proteomes" id="UP001501126"/>
    </source>
</evidence>
<feature type="chain" id="PRO_5045272041" evidence="1">
    <location>
        <begin position="20"/>
        <end position="100"/>
    </location>
</feature>
<name>A0ABN1MSV7_9FLAO</name>
<dbReference type="RefSeq" id="WP_343788988.1">
    <property type="nucleotide sequence ID" value="NZ_BAAAFH010000022.1"/>
</dbReference>
<keyword evidence="3" id="KW-1185">Reference proteome</keyword>
<accession>A0ABN1MSV7</accession>
<gene>
    <name evidence="2" type="ORF">GCM10009118_27600</name>
</gene>
<reference evidence="2 3" key="1">
    <citation type="journal article" date="2019" name="Int. J. Syst. Evol. Microbiol.">
        <title>The Global Catalogue of Microorganisms (GCM) 10K type strain sequencing project: providing services to taxonomists for standard genome sequencing and annotation.</title>
        <authorList>
            <consortium name="The Broad Institute Genomics Platform"/>
            <consortium name="The Broad Institute Genome Sequencing Center for Infectious Disease"/>
            <person name="Wu L."/>
            <person name="Ma J."/>
        </authorList>
    </citation>
    <scope>NUCLEOTIDE SEQUENCE [LARGE SCALE GENOMIC DNA]</scope>
    <source>
        <strain evidence="2 3">JCM 16083</strain>
    </source>
</reference>
<dbReference type="Proteomes" id="UP001501126">
    <property type="component" value="Unassembled WGS sequence"/>
</dbReference>
<sequence>MKKLIISILSLLCIATSFAQEQPKSNSSNTSVQKDRFTSIADVDSYIKAVQTKIEYVKNTPEEHAIALKEGWYEKMEKNIQKALIQREELVKASEDNNNK</sequence>
<comment type="caution">
    <text evidence="2">The sequence shown here is derived from an EMBL/GenBank/DDBJ whole genome shotgun (WGS) entry which is preliminary data.</text>
</comment>
<keyword evidence="1" id="KW-0732">Signal</keyword>